<organism evidence="3 4">
    <name type="scientific">Roseospira navarrensis</name>
    <dbReference type="NCBI Taxonomy" id="140058"/>
    <lineage>
        <taxon>Bacteria</taxon>
        <taxon>Pseudomonadati</taxon>
        <taxon>Pseudomonadota</taxon>
        <taxon>Alphaproteobacteria</taxon>
        <taxon>Rhodospirillales</taxon>
        <taxon>Rhodospirillaceae</taxon>
        <taxon>Roseospira</taxon>
    </lineage>
</organism>
<comment type="caution">
    <text evidence="3">The sequence shown here is derived from an EMBL/GenBank/DDBJ whole genome shotgun (WGS) entry which is preliminary data.</text>
</comment>
<dbReference type="GO" id="GO:0051607">
    <property type="term" value="P:defense response to virus"/>
    <property type="evidence" value="ECO:0007669"/>
    <property type="project" value="UniProtKB-KW"/>
</dbReference>
<dbReference type="EMBL" id="WIVE01000047">
    <property type="protein sequence ID" value="MQX37569.1"/>
    <property type="molecule type" value="Genomic_DNA"/>
</dbReference>
<accession>A0A7X2D3M6</accession>
<dbReference type="Pfam" id="PF03787">
    <property type="entry name" value="RAMPs"/>
    <property type="match status" value="1"/>
</dbReference>
<gene>
    <name evidence="3" type="primary">cmr6</name>
    <name evidence="3" type="ORF">GHC57_13680</name>
</gene>
<evidence type="ECO:0000313" key="4">
    <source>
        <dbReference type="Proteomes" id="UP000434582"/>
    </source>
</evidence>
<dbReference type="NCBIfam" id="TIGR01898">
    <property type="entry name" value="cas_TM1791_cmr6"/>
    <property type="match status" value="1"/>
</dbReference>
<evidence type="ECO:0000256" key="1">
    <source>
        <dbReference type="ARBA" id="ARBA00023118"/>
    </source>
</evidence>
<proteinExistence type="predicted"/>
<keyword evidence="1" id="KW-0051">Antiviral defense</keyword>
<dbReference type="InterPro" id="IPR010172">
    <property type="entry name" value="CRISPR-assoc_prot_TM1791"/>
</dbReference>
<name>A0A7X2D3M6_9PROT</name>
<dbReference type="PANTHER" id="PTHR39965">
    <property type="entry name" value="CRISPR SYSTEM CMR SUBUNIT CMR6"/>
    <property type="match status" value="1"/>
</dbReference>
<dbReference type="AlphaFoldDB" id="A0A7X2D3M6"/>
<sequence length="287" mass="31106">MCEFPLTPGGPDARRIVASWITAAEANPGLVWDRYLPLWQGDTRYPKSKNRSGKTDGTPTKQALDRFVEDRQRAGHAGKPWMLEQGARQRRALEALARRSGRVLTMVEARTLSRFVTGLGADHPTDNGFRFDPSSGLPFLPGSAVKGLCRRAAELEGRSQADRDAWFGPDLTHTAVTAAQGGVSFFDGVPLHWPSLAVDVVTSHHPTYYRTLTEKDGFRRKPPTETEDPVPVPFLTVDAGAVFSIPLLSRAAEAEAVASLLVTGLSWLGLGAKTAVGYGIMDAKVAD</sequence>
<protein>
    <submittedName>
        <fullName evidence="3">Type III-B CRISPR module RAMP protein Cmr6</fullName>
    </submittedName>
</protein>
<reference evidence="3 4" key="1">
    <citation type="submission" date="2019-10" db="EMBL/GenBank/DDBJ databases">
        <title>Draft whole-genome sequence of the purple nonsulfur photosynthetic bacterium Roseospira navarrensis DSM 15114.</title>
        <authorList>
            <person name="Kyndt J.A."/>
            <person name="Meyer T.E."/>
        </authorList>
    </citation>
    <scope>NUCLEOTIDE SEQUENCE [LARGE SCALE GENOMIC DNA]</scope>
    <source>
        <strain evidence="3 4">DSM 15114</strain>
    </source>
</reference>
<evidence type="ECO:0000313" key="3">
    <source>
        <dbReference type="EMBL" id="MQX37569.1"/>
    </source>
</evidence>
<keyword evidence="4" id="KW-1185">Reference proteome</keyword>
<dbReference type="OrthoDB" id="9813956at2"/>
<feature type="domain" description="CRISPR type III-associated protein" evidence="2">
    <location>
        <begin position="109"/>
        <end position="281"/>
    </location>
</feature>
<dbReference type="Proteomes" id="UP000434582">
    <property type="component" value="Unassembled WGS sequence"/>
</dbReference>
<dbReference type="RefSeq" id="WP_153345184.1">
    <property type="nucleotide sequence ID" value="NZ_WIVE01000047.1"/>
</dbReference>
<dbReference type="PANTHER" id="PTHR39965:SF1">
    <property type="entry name" value="CRISPR SYSTEM CMR SUBUNIT CMR6"/>
    <property type="match status" value="1"/>
</dbReference>
<evidence type="ECO:0000259" key="2">
    <source>
        <dbReference type="Pfam" id="PF03787"/>
    </source>
</evidence>
<dbReference type="InterPro" id="IPR005537">
    <property type="entry name" value="RAMP_III_fam"/>
</dbReference>